<proteinExistence type="predicted"/>
<protein>
    <submittedName>
        <fullName evidence="3">DNA-binding transcriptional regulator</fullName>
    </submittedName>
</protein>
<dbReference type="InterPro" id="IPR026881">
    <property type="entry name" value="WYL_dom"/>
</dbReference>
<evidence type="ECO:0000259" key="2">
    <source>
        <dbReference type="Pfam" id="PF13280"/>
    </source>
</evidence>
<evidence type="ECO:0000313" key="3">
    <source>
        <dbReference type="EMBL" id="GIO54908.1"/>
    </source>
</evidence>
<dbReference type="InterPro" id="IPR028349">
    <property type="entry name" value="PafC-like"/>
</dbReference>
<dbReference type="RefSeq" id="WP_212984175.1">
    <property type="nucleotide sequence ID" value="NZ_BORU01000001.1"/>
</dbReference>
<accession>A0ABQ4LED3</accession>
<dbReference type="InterPro" id="IPR013196">
    <property type="entry name" value="HTH_11"/>
</dbReference>
<evidence type="ECO:0000313" key="4">
    <source>
        <dbReference type="Proteomes" id="UP000676601"/>
    </source>
</evidence>
<dbReference type="InterPro" id="IPR051534">
    <property type="entry name" value="CBASS_pafABC_assoc_protein"/>
</dbReference>
<sequence>MPKLDYMLSLLWLLRSRGKMTAEQLAEALEISVRTVYRYVDLLCQSGVPVVAEPGHGGGYTLPDSFRESPLFFDTNELKAMAHSARIASQAGYPFADALEHALDKISHRLNEDQGEQLRRHQAGLEAVPYSTSREIKRLLSDLEEAAAHSRVCCIQYANTTGDAERMRRIHPYRLAYRTNRWYVAAYCELRGSVRMFRGDRIEQLEVTEETFARPEDVSFTDLARDTLAGYSKTDASWVTVRIGGDSDVLESIGNQYFVQPFLTKHMDRELRFEMPPSVMLTYMPHLLLSFGTLVSVLEPSLLGERIAELCHEIAEHHTSPKLP</sequence>
<reference evidence="3 4" key="1">
    <citation type="submission" date="2021-03" db="EMBL/GenBank/DDBJ databases">
        <title>Antimicrobial resistance genes in bacteria isolated from Japanese honey, and their potential for conferring macrolide and lincosamide resistance in the American foulbrood pathogen Paenibacillus larvae.</title>
        <authorList>
            <person name="Okamoto M."/>
            <person name="Kumagai M."/>
            <person name="Kanamori H."/>
            <person name="Takamatsu D."/>
        </authorList>
    </citation>
    <scope>NUCLEOTIDE SEQUENCE [LARGE SCALE GENOMIC DNA]</scope>
    <source>
        <strain evidence="3 4">J21TS7</strain>
    </source>
</reference>
<dbReference type="GO" id="GO:0003677">
    <property type="term" value="F:DNA binding"/>
    <property type="evidence" value="ECO:0007669"/>
    <property type="project" value="UniProtKB-KW"/>
</dbReference>
<dbReference type="InterPro" id="IPR036388">
    <property type="entry name" value="WH-like_DNA-bd_sf"/>
</dbReference>
<gene>
    <name evidence="3" type="ORF">J21TS7_32260</name>
</gene>
<keyword evidence="3" id="KW-0238">DNA-binding</keyword>
<dbReference type="InterPro" id="IPR036390">
    <property type="entry name" value="WH_DNA-bd_sf"/>
</dbReference>
<name>A0ABQ4LED3_9BACL</name>
<dbReference type="EMBL" id="BORU01000001">
    <property type="protein sequence ID" value="GIO54908.1"/>
    <property type="molecule type" value="Genomic_DNA"/>
</dbReference>
<dbReference type="PANTHER" id="PTHR34580:SF3">
    <property type="entry name" value="PROTEIN PAFB"/>
    <property type="match status" value="1"/>
</dbReference>
<evidence type="ECO:0000259" key="1">
    <source>
        <dbReference type="Pfam" id="PF08279"/>
    </source>
</evidence>
<organism evidence="3 4">
    <name type="scientific">Paenibacillus cineris</name>
    <dbReference type="NCBI Taxonomy" id="237530"/>
    <lineage>
        <taxon>Bacteria</taxon>
        <taxon>Bacillati</taxon>
        <taxon>Bacillota</taxon>
        <taxon>Bacilli</taxon>
        <taxon>Bacillales</taxon>
        <taxon>Paenibacillaceae</taxon>
        <taxon>Paenibacillus</taxon>
    </lineage>
</organism>
<dbReference type="Gene3D" id="1.10.10.10">
    <property type="entry name" value="Winged helix-like DNA-binding domain superfamily/Winged helix DNA-binding domain"/>
    <property type="match status" value="1"/>
</dbReference>
<dbReference type="PIRSF" id="PIRSF016838">
    <property type="entry name" value="PafC"/>
    <property type="match status" value="1"/>
</dbReference>
<dbReference type="PROSITE" id="PS52050">
    <property type="entry name" value="WYL"/>
    <property type="match status" value="1"/>
</dbReference>
<dbReference type="SUPFAM" id="SSF46785">
    <property type="entry name" value="Winged helix' DNA-binding domain"/>
    <property type="match status" value="1"/>
</dbReference>
<comment type="caution">
    <text evidence="3">The sequence shown here is derived from an EMBL/GenBank/DDBJ whole genome shotgun (WGS) entry which is preliminary data.</text>
</comment>
<dbReference type="PANTHER" id="PTHR34580">
    <property type="match status" value="1"/>
</dbReference>
<keyword evidence="4" id="KW-1185">Reference proteome</keyword>
<dbReference type="Proteomes" id="UP000676601">
    <property type="component" value="Unassembled WGS sequence"/>
</dbReference>
<dbReference type="Pfam" id="PF08279">
    <property type="entry name" value="HTH_11"/>
    <property type="match status" value="1"/>
</dbReference>
<feature type="domain" description="WYL" evidence="2">
    <location>
        <begin position="139"/>
        <end position="207"/>
    </location>
</feature>
<dbReference type="Pfam" id="PF13280">
    <property type="entry name" value="WYL"/>
    <property type="match status" value="1"/>
</dbReference>
<feature type="domain" description="Helix-turn-helix type 11" evidence="1">
    <location>
        <begin position="10"/>
        <end position="60"/>
    </location>
</feature>